<evidence type="ECO:0000313" key="4">
    <source>
        <dbReference type="Proteomes" id="UP000436088"/>
    </source>
</evidence>
<dbReference type="AlphaFoldDB" id="A0A6A2Y0A0"/>
<name>A0A6A2Y0A0_HIBSY</name>
<feature type="region of interest" description="Disordered" evidence="1">
    <location>
        <begin position="93"/>
        <end position="119"/>
    </location>
</feature>
<evidence type="ECO:0000259" key="2">
    <source>
        <dbReference type="Pfam" id="PF07727"/>
    </source>
</evidence>
<dbReference type="EMBL" id="VEPZ02001380">
    <property type="protein sequence ID" value="KAE8676470.1"/>
    <property type="molecule type" value="Genomic_DNA"/>
</dbReference>
<dbReference type="Proteomes" id="UP000436088">
    <property type="component" value="Unassembled WGS sequence"/>
</dbReference>
<feature type="compositionally biased region" description="Low complexity" evidence="1">
    <location>
        <begin position="98"/>
        <end position="119"/>
    </location>
</feature>
<accession>A0A6A2Y0A0</accession>
<gene>
    <name evidence="3" type="ORF">F3Y22_tig00111594pilonHSYRG00067</name>
</gene>
<comment type="caution">
    <text evidence="3">The sequence shown here is derived from an EMBL/GenBank/DDBJ whole genome shotgun (WGS) entry which is preliminary data.</text>
</comment>
<evidence type="ECO:0000313" key="3">
    <source>
        <dbReference type="EMBL" id="KAE8676470.1"/>
    </source>
</evidence>
<dbReference type="Pfam" id="PF07727">
    <property type="entry name" value="RVT_2"/>
    <property type="match status" value="1"/>
</dbReference>
<feature type="domain" description="Reverse transcriptase Ty1/copia-type" evidence="2">
    <location>
        <begin position="135"/>
        <end position="228"/>
    </location>
</feature>
<sequence>MAVNQNFQTLRLHYLSIYSAPFLSREPAQLKGTLAQLKPTLVSIKPKTTCKQHPFPVTYLVNSCGLSLESAIAVSDQFRLPVVLFSTLEAGSSPLSVPSQCSPQDFSDQSSSQSTPNLSSVTQSFNHVVSEQMSSVPVERCKARLVAKEYSQQEDVDYTEIFSPVVKMVTVRTLLALTVMFDWPLYQMDVYNVFLQDVLEEVYMELPKGFSNQGEALAFLLQKSISSLTSFWHWNLK</sequence>
<keyword evidence="4" id="KW-1185">Reference proteome</keyword>
<proteinExistence type="predicted"/>
<reference evidence="3" key="1">
    <citation type="submission" date="2019-09" db="EMBL/GenBank/DDBJ databases">
        <title>Draft genome information of white flower Hibiscus syriacus.</title>
        <authorList>
            <person name="Kim Y.-M."/>
        </authorList>
    </citation>
    <scope>NUCLEOTIDE SEQUENCE [LARGE SCALE GENOMIC DNA]</scope>
    <source>
        <strain evidence="3">YM2019G1</strain>
    </source>
</reference>
<protein>
    <recommendedName>
        <fullName evidence="2">Reverse transcriptase Ty1/copia-type domain-containing protein</fullName>
    </recommendedName>
</protein>
<dbReference type="InterPro" id="IPR013103">
    <property type="entry name" value="RVT_2"/>
</dbReference>
<organism evidence="3 4">
    <name type="scientific">Hibiscus syriacus</name>
    <name type="common">Rose of Sharon</name>
    <dbReference type="NCBI Taxonomy" id="106335"/>
    <lineage>
        <taxon>Eukaryota</taxon>
        <taxon>Viridiplantae</taxon>
        <taxon>Streptophyta</taxon>
        <taxon>Embryophyta</taxon>
        <taxon>Tracheophyta</taxon>
        <taxon>Spermatophyta</taxon>
        <taxon>Magnoliopsida</taxon>
        <taxon>eudicotyledons</taxon>
        <taxon>Gunneridae</taxon>
        <taxon>Pentapetalae</taxon>
        <taxon>rosids</taxon>
        <taxon>malvids</taxon>
        <taxon>Malvales</taxon>
        <taxon>Malvaceae</taxon>
        <taxon>Malvoideae</taxon>
        <taxon>Hibiscus</taxon>
    </lineage>
</organism>
<evidence type="ECO:0000256" key="1">
    <source>
        <dbReference type="SAM" id="MobiDB-lite"/>
    </source>
</evidence>